<dbReference type="STRING" id="1195763.ABT56_03235"/>
<feature type="transmembrane region" description="Helical" evidence="9">
    <location>
        <begin position="1003"/>
        <end position="1025"/>
    </location>
</feature>
<dbReference type="SUPFAM" id="SSF82714">
    <property type="entry name" value="Multidrug efflux transporter AcrB TolC docking domain, DN and DC subdomains"/>
    <property type="match status" value="2"/>
</dbReference>
<evidence type="ECO:0000256" key="5">
    <source>
        <dbReference type="ARBA" id="ARBA00022519"/>
    </source>
</evidence>
<feature type="transmembrane region" description="Helical" evidence="9">
    <location>
        <begin position="340"/>
        <end position="359"/>
    </location>
</feature>
<dbReference type="FunFam" id="1.20.1640.10:FF:000001">
    <property type="entry name" value="Efflux pump membrane transporter"/>
    <property type="match status" value="1"/>
</dbReference>
<evidence type="ECO:0000256" key="9">
    <source>
        <dbReference type="RuleBase" id="RU364070"/>
    </source>
</evidence>
<proteinExistence type="inferred from homology"/>
<dbReference type="EMBL" id="LDOT01000002">
    <property type="protein sequence ID" value="KLV09221.1"/>
    <property type="molecule type" value="Genomic_DNA"/>
</dbReference>
<keyword evidence="3 9" id="KW-0813">Transport</keyword>
<dbReference type="GO" id="GO:0005886">
    <property type="term" value="C:plasma membrane"/>
    <property type="evidence" value="ECO:0007669"/>
    <property type="project" value="UniProtKB-SubCell"/>
</dbReference>
<dbReference type="SUPFAM" id="SSF82866">
    <property type="entry name" value="Multidrug efflux transporter AcrB transmembrane domain"/>
    <property type="match status" value="2"/>
</dbReference>
<dbReference type="Gene3D" id="1.20.1640.10">
    <property type="entry name" value="Multidrug efflux transporter AcrB transmembrane domain"/>
    <property type="match status" value="2"/>
</dbReference>
<dbReference type="InterPro" id="IPR027463">
    <property type="entry name" value="AcrB_DN_DC_subdom"/>
</dbReference>
<evidence type="ECO:0000256" key="3">
    <source>
        <dbReference type="ARBA" id="ARBA00022448"/>
    </source>
</evidence>
<dbReference type="GO" id="GO:0042910">
    <property type="term" value="F:xenobiotic transmembrane transporter activity"/>
    <property type="evidence" value="ECO:0007669"/>
    <property type="project" value="TreeGrafter"/>
</dbReference>
<dbReference type="RefSeq" id="WP_047877382.1">
    <property type="nucleotide sequence ID" value="NZ_LDOT01000002.1"/>
</dbReference>
<feature type="transmembrane region" description="Helical" evidence="9">
    <location>
        <begin position="539"/>
        <end position="555"/>
    </location>
</feature>
<protein>
    <recommendedName>
        <fullName evidence="9">Efflux pump membrane transporter</fullName>
    </recommendedName>
</protein>
<dbReference type="SUPFAM" id="SSF82693">
    <property type="entry name" value="Multidrug efflux transporter AcrB pore domain, PN1, PN2, PC1 and PC2 subdomains"/>
    <property type="match status" value="4"/>
</dbReference>
<dbReference type="PANTHER" id="PTHR32063">
    <property type="match status" value="1"/>
</dbReference>
<dbReference type="PANTHER" id="PTHR32063:SF13">
    <property type="entry name" value="MULTIDRUG EFFLUX PUMP SUBUNIT ACRB-RELATED"/>
    <property type="match status" value="1"/>
</dbReference>
<dbReference type="OrthoDB" id="9757904at2"/>
<evidence type="ECO:0000256" key="8">
    <source>
        <dbReference type="ARBA" id="ARBA00023136"/>
    </source>
</evidence>
<name>A0A0J1HC76_9GAMM</name>
<evidence type="ECO:0000256" key="6">
    <source>
        <dbReference type="ARBA" id="ARBA00022692"/>
    </source>
</evidence>
<keyword evidence="11" id="KW-1185">Reference proteome</keyword>
<feature type="transmembrane region" description="Helical" evidence="9">
    <location>
        <begin position="896"/>
        <end position="916"/>
    </location>
</feature>
<dbReference type="PRINTS" id="PR00702">
    <property type="entry name" value="ACRIFLAVINRP"/>
</dbReference>
<keyword evidence="8 9" id="KW-0472">Membrane</keyword>
<dbReference type="FunFam" id="3.30.2090.10:FF:000002">
    <property type="entry name" value="Efflux pump membrane transporter"/>
    <property type="match status" value="1"/>
</dbReference>
<dbReference type="Gene3D" id="3.30.2090.10">
    <property type="entry name" value="Multidrug efflux transporter AcrB TolC docking domain, DN and DC subdomains"/>
    <property type="match status" value="2"/>
</dbReference>
<evidence type="ECO:0000313" key="10">
    <source>
        <dbReference type="EMBL" id="KLV09221.1"/>
    </source>
</evidence>
<dbReference type="FunFam" id="3.30.70.1430:FF:000001">
    <property type="entry name" value="Efflux pump membrane transporter"/>
    <property type="match status" value="1"/>
</dbReference>
<feature type="transmembrane region" description="Helical" evidence="9">
    <location>
        <begin position="434"/>
        <end position="458"/>
    </location>
</feature>
<dbReference type="InterPro" id="IPR001036">
    <property type="entry name" value="Acrflvin-R"/>
</dbReference>
<evidence type="ECO:0000256" key="7">
    <source>
        <dbReference type="ARBA" id="ARBA00022989"/>
    </source>
</evidence>
<evidence type="ECO:0000313" key="11">
    <source>
        <dbReference type="Proteomes" id="UP000036097"/>
    </source>
</evidence>
<sequence length="1049" mass="112923">MARFFIDRPVFAWVLAILTMLAGVMSLFNLPVSQYPTISPTTISINARYPGASAKTVEDSVTQVIEQNMTGLDYLRYLNSSSDAFGNATITLTFDSEADPDIAQVQVQNKLQLAMTSLPMEVQSQGIVVNKSNTSFLMVVAVYSENPEFTENDIGDFVVTNIQDPISRLSGVGQVQAFGSQYAMRVWLDPFKLTQFNLTAIDVMNAIREQNAQVSSGQLGAAPAQKGQLLNATISSASRLTSVAEFRNIILKSEANGSNVYLKDVANVERGAESYDIKGQYNGFPAAGLGISLGTGANALETAEAVKTRLAQLSETFPEGLKIAYPFETTPFVEASISEVVKTLLEAVFLVFLIMYLFLQNFRATLIPTIAVPVVLLGTFAVLYATGFSVNTLTMFAMVLAIGLLVDDAIVVVENVERVMHEDGLEPKEATKKSMGQITGALIGVGLTLSAVFVPMAFMSGSTGVIYRQFSITIVAAMTLSVLVAIILTPALCASLLKKGDAEFGEKTGFFGWFNRKFDAMTAGYEAGVAKMLKRTGRMLMVFLAMSAGTGWLFMNMPTSFLPDEDQGTVFSMAILPPTSTQEQTEKTLDKVRTYFLEQEKDNVESVFSVSGFSFAGQGQNMGMAFIGLKDWSEREAPGSDAASLTGRAMGYFSTIKEAMVFAFAPPAIQELGNATGFDFYLQDSLGLGHDALVAAQYQLLGMAAQNPKLVGVRPNGQADAPMYQVNIDHSKLRALGVSINDVNQILSSAWGGAYINDYIDRGRVKKVLMQSDSAHRMQPEDFDSWYVRNAQGEMVPFSAFATGEWSYGSPLLQRFNGLPAMNIQGGAAPGVSTGEAMAEIEAMVKQLPAGFTVNWNGISYEERLSGNQAPMLYALSILVVFLVLAALYESWSVPLAVVLVVPLGVLGAVLAVMGRGMDNDVFFQVSLLTTVGLATKNAILIVEFAKEYYEKGAGLIEATLHAVRVRLRPIIMTSLAFGLGVVPLAISSGVGSAGQNAVGTGVLGGMVSATLLGIFFVPVFFVVVERLFDRHTKKDDQAKPVDSAPLAD</sequence>
<comment type="caution">
    <text evidence="9">Lacks conserved residue(s) required for the propagation of feature annotation.</text>
</comment>
<dbReference type="Proteomes" id="UP000036097">
    <property type="component" value="Unassembled WGS sequence"/>
</dbReference>
<dbReference type="Pfam" id="PF00873">
    <property type="entry name" value="ACR_tran"/>
    <property type="match status" value="1"/>
</dbReference>
<dbReference type="NCBIfam" id="TIGR00915">
    <property type="entry name" value="2A0602"/>
    <property type="match status" value="1"/>
</dbReference>
<dbReference type="Gene3D" id="3.30.70.1440">
    <property type="entry name" value="Multidrug efflux transporter AcrB pore domain"/>
    <property type="match status" value="1"/>
</dbReference>
<evidence type="ECO:0000256" key="1">
    <source>
        <dbReference type="ARBA" id="ARBA00004429"/>
    </source>
</evidence>
<keyword evidence="4" id="KW-1003">Cell membrane</keyword>
<dbReference type="NCBIfam" id="NF000282">
    <property type="entry name" value="RND_permease_1"/>
    <property type="match status" value="1"/>
</dbReference>
<comment type="caution">
    <text evidence="10">The sequence shown here is derived from an EMBL/GenBank/DDBJ whole genome shotgun (WGS) entry which is preliminary data.</text>
</comment>
<keyword evidence="5 9" id="KW-0997">Cell inner membrane</keyword>
<comment type="subcellular location">
    <subcellularLocation>
        <location evidence="1 9">Cell inner membrane</location>
        <topology evidence="1 9">Multi-pass membrane protein</topology>
    </subcellularLocation>
</comment>
<organism evidence="10 11">
    <name type="scientific">Photobacterium aquae</name>
    <dbReference type="NCBI Taxonomy" id="1195763"/>
    <lineage>
        <taxon>Bacteria</taxon>
        <taxon>Pseudomonadati</taxon>
        <taxon>Pseudomonadota</taxon>
        <taxon>Gammaproteobacteria</taxon>
        <taxon>Vibrionales</taxon>
        <taxon>Vibrionaceae</taxon>
        <taxon>Photobacterium</taxon>
    </lineage>
</organism>
<dbReference type="GO" id="GO:0009636">
    <property type="term" value="P:response to toxic substance"/>
    <property type="evidence" value="ECO:0007669"/>
    <property type="project" value="UniProtKB-ARBA"/>
</dbReference>
<dbReference type="Gene3D" id="3.30.70.1320">
    <property type="entry name" value="Multidrug efflux transporter AcrB pore domain like"/>
    <property type="match status" value="1"/>
</dbReference>
<gene>
    <name evidence="10" type="ORF">ABT56_03235</name>
</gene>
<dbReference type="AlphaFoldDB" id="A0A0J1HC76"/>
<dbReference type="InterPro" id="IPR004764">
    <property type="entry name" value="MdtF-like"/>
</dbReference>
<feature type="transmembrane region" description="Helical" evidence="9">
    <location>
        <begin position="922"/>
        <end position="943"/>
    </location>
</feature>
<keyword evidence="7 9" id="KW-1133">Transmembrane helix</keyword>
<evidence type="ECO:0000256" key="2">
    <source>
        <dbReference type="ARBA" id="ARBA00010942"/>
    </source>
</evidence>
<reference evidence="10 11" key="1">
    <citation type="submission" date="2015-05" db="EMBL/GenBank/DDBJ databases">
        <title>Photobacterium galathea sp. nov.</title>
        <authorList>
            <person name="Machado H."/>
            <person name="Gram L."/>
        </authorList>
    </citation>
    <scope>NUCLEOTIDE SEQUENCE [LARGE SCALE GENOMIC DNA]</scope>
    <source>
        <strain evidence="10 11">CGMCC 1.12159</strain>
    </source>
</reference>
<keyword evidence="6 9" id="KW-0812">Transmembrane</keyword>
<feature type="transmembrane region" description="Helical" evidence="9">
    <location>
        <begin position="971"/>
        <end position="991"/>
    </location>
</feature>
<dbReference type="PATRIC" id="fig|1195763.3.peg.699"/>
<dbReference type="FunFam" id="3.30.70.1430:FF:000002">
    <property type="entry name" value="Efflux pump membrane transporter"/>
    <property type="match status" value="1"/>
</dbReference>
<feature type="transmembrane region" description="Helical" evidence="9">
    <location>
        <begin position="366"/>
        <end position="387"/>
    </location>
</feature>
<evidence type="ECO:0000256" key="4">
    <source>
        <dbReference type="ARBA" id="ARBA00022475"/>
    </source>
</evidence>
<dbReference type="FunFam" id="3.30.2090.10:FF:000001">
    <property type="entry name" value="Efflux pump membrane transporter"/>
    <property type="match status" value="1"/>
</dbReference>
<comment type="similarity">
    <text evidence="2 9">Belongs to the resistance-nodulation-cell division (RND) (TC 2.A.6) family.</text>
</comment>
<feature type="transmembrane region" description="Helical" evidence="9">
    <location>
        <begin position="872"/>
        <end position="889"/>
    </location>
</feature>
<dbReference type="GO" id="GO:0015562">
    <property type="term" value="F:efflux transmembrane transporter activity"/>
    <property type="evidence" value="ECO:0007669"/>
    <property type="project" value="InterPro"/>
</dbReference>
<accession>A0A0J1HC76</accession>
<feature type="transmembrane region" description="Helical" evidence="9">
    <location>
        <begin position="470"/>
        <end position="497"/>
    </location>
</feature>
<dbReference type="Gene3D" id="3.30.70.1430">
    <property type="entry name" value="Multidrug efflux transporter AcrB pore domain"/>
    <property type="match status" value="2"/>
</dbReference>